<dbReference type="GO" id="GO:0015280">
    <property type="term" value="F:ligand-gated sodium channel activity"/>
    <property type="evidence" value="ECO:0007669"/>
    <property type="project" value="TreeGrafter"/>
</dbReference>
<evidence type="ECO:0000256" key="11">
    <source>
        <dbReference type="ARBA" id="ARBA00023303"/>
    </source>
</evidence>
<dbReference type="OrthoDB" id="6238402at2759"/>
<evidence type="ECO:0000313" key="17">
    <source>
        <dbReference type="Proteomes" id="UP000593567"/>
    </source>
</evidence>
<evidence type="ECO:0000256" key="6">
    <source>
        <dbReference type="ARBA" id="ARBA00023053"/>
    </source>
</evidence>
<organism evidence="16 17">
    <name type="scientific">Bugula neritina</name>
    <name type="common">Brown bryozoan</name>
    <name type="synonym">Sertularia neritina</name>
    <dbReference type="NCBI Taxonomy" id="10212"/>
    <lineage>
        <taxon>Eukaryota</taxon>
        <taxon>Metazoa</taxon>
        <taxon>Spiralia</taxon>
        <taxon>Lophotrochozoa</taxon>
        <taxon>Bryozoa</taxon>
        <taxon>Gymnolaemata</taxon>
        <taxon>Cheilostomatida</taxon>
        <taxon>Flustrina</taxon>
        <taxon>Buguloidea</taxon>
        <taxon>Bugulidae</taxon>
        <taxon>Bugula</taxon>
    </lineage>
</organism>
<dbReference type="SUPFAM" id="SSF57535">
    <property type="entry name" value="Complement control module/SCR domain"/>
    <property type="match status" value="1"/>
</dbReference>
<evidence type="ECO:0000256" key="7">
    <source>
        <dbReference type="ARBA" id="ARBA00023065"/>
    </source>
</evidence>
<evidence type="ECO:0000256" key="3">
    <source>
        <dbReference type="ARBA" id="ARBA00022461"/>
    </source>
</evidence>
<evidence type="ECO:0000256" key="9">
    <source>
        <dbReference type="ARBA" id="ARBA00023157"/>
    </source>
</evidence>
<keyword evidence="12" id="KW-0768">Sushi</keyword>
<comment type="caution">
    <text evidence="16">The sequence shown here is derived from an EMBL/GenBank/DDBJ whole genome shotgun (WGS) entry which is preliminary data.</text>
</comment>
<keyword evidence="7 13" id="KW-0406">Ion transport</keyword>
<keyword evidence="6" id="KW-0915">Sodium</keyword>
<dbReference type="Pfam" id="PF00858">
    <property type="entry name" value="ASC"/>
    <property type="match status" value="1"/>
</dbReference>
<dbReference type="InterPro" id="IPR000436">
    <property type="entry name" value="Sushi_SCR_CCP_dom"/>
</dbReference>
<keyword evidence="2 13" id="KW-0813">Transport</keyword>
<keyword evidence="9" id="KW-1015">Disulfide bond</keyword>
<evidence type="ECO:0000256" key="5">
    <source>
        <dbReference type="ARBA" id="ARBA00022989"/>
    </source>
</evidence>
<evidence type="ECO:0000259" key="15">
    <source>
        <dbReference type="PROSITE" id="PS50923"/>
    </source>
</evidence>
<reference evidence="16" key="1">
    <citation type="submission" date="2020-06" db="EMBL/GenBank/DDBJ databases">
        <title>Draft genome of Bugula neritina, a colonial animal packing powerful symbionts and potential medicines.</title>
        <authorList>
            <person name="Rayko M."/>
        </authorList>
    </citation>
    <scope>NUCLEOTIDE SEQUENCE [LARGE SCALE GENOMIC DNA]</scope>
    <source>
        <strain evidence="16">Kwan_BN1</strain>
    </source>
</reference>
<keyword evidence="10 13" id="KW-0739">Sodium transport</keyword>
<accession>A0A7J7KQU3</accession>
<dbReference type="PANTHER" id="PTHR11690">
    <property type="entry name" value="AMILORIDE-SENSITIVE SODIUM CHANNEL-RELATED"/>
    <property type="match status" value="1"/>
</dbReference>
<keyword evidence="8 14" id="KW-0472">Membrane</keyword>
<feature type="transmembrane region" description="Helical" evidence="14">
    <location>
        <begin position="43"/>
        <end position="61"/>
    </location>
</feature>
<dbReference type="InterPro" id="IPR001873">
    <property type="entry name" value="ENaC"/>
</dbReference>
<keyword evidence="5 14" id="KW-1133">Transmembrane helix</keyword>
<dbReference type="InterPro" id="IPR035976">
    <property type="entry name" value="Sushi/SCR/CCP_sf"/>
</dbReference>
<keyword evidence="17" id="KW-1185">Reference proteome</keyword>
<comment type="similarity">
    <text evidence="13">Belongs to the amiloride-sensitive sodium channel (TC 1.A.6) family.</text>
</comment>
<evidence type="ECO:0000256" key="4">
    <source>
        <dbReference type="ARBA" id="ARBA00022692"/>
    </source>
</evidence>
<dbReference type="Proteomes" id="UP000593567">
    <property type="component" value="Unassembled WGS sequence"/>
</dbReference>
<dbReference type="PRINTS" id="PR01078">
    <property type="entry name" value="AMINACHANNEL"/>
</dbReference>
<protein>
    <submittedName>
        <fullName evidence="16">ASIC5</fullName>
    </submittedName>
</protein>
<keyword evidence="11 13" id="KW-0407">Ion channel</keyword>
<keyword evidence="3 13" id="KW-0894">Sodium channel</keyword>
<dbReference type="AlphaFoldDB" id="A0A7J7KQU3"/>
<dbReference type="CDD" id="cd00033">
    <property type="entry name" value="CCP"/>
    <property type="match status" value="1"/>
</dbReference>
<comment type="caution">
    <text evidence="12">Lacks conserved residue(s) required for the propagation of feature annotation.</text>
</comment>
<keyword evidence="4 13" id="KW-0812">Transmembrane</keyword>
<evidence type="ECO:0000256" key="13">
    <source>
        <dbReference type="RuleBase" id="RU000679"/>
    </source>
</evidence>
<gene>
    <name evidence="16" type="ORF">EB796_001134</name>
</gene>
<evidence type="ECO:0000256" key="14">
    <source>
        <dbReference type="SAM" id="Phobius"/>
    </source>
</evidence>
<evidence type="ECO:0000256" key="1">
    <source>
        <dbReference type="ARBA" id="ARBA00004141"/>
    </source>
</evidence>
<evidence type="ECO:0000256" key="12">
    <source>
        <dbReference type="PROSITE-ProRule" id="PRU00302"/>
    </source>
</evidence>
<dbReference type="PROSITE" id="PS50923">
    <property type="entry name" value="SUSHI"/>
    <property type="match status" value="1"/>
</dbReference>
<name>A0A7J7KQU3_BUGNE</name>
<comment type="subcellular location">
    <subcellularLocation>
        <location evidence="1">Membrane</location>
        <topology evidence="1">Multi-pass membrane protein</topology>
    </subcellularLocation>
</comment>
<sequence>MPREEEEVKTAEEEEEIYELYWAQNTSAHGVARIISTARVQRAVWIVVLAACFVYVTYEIYQSIHTYHQFLTTTEISKINKEKIEFPAVTFCNFNRWRKSHLTEEALANLRKVLSVYSYDYVIPELSDSSDQVKVSNLASLLDQEETTPVAIVTTTTLPTKSTCMLPLAFNGLNFHLAGNYSNLERTATSEGSNITFYCEGNNFVPMDGALEQTCTENGTFSDQPPLCVNMAQTGLIYSVSHKQSLTPMAISSNFRYVNSSSVSNGMTLCFWVKTLRRSQLGTVLSYGYGGEWILKL</sequence>
<evidence type="ECO:0000256" key="10">
    <source>
        <dbReference type="ARBA" id="ARBA00023201"/>
    </source>
</evidence>
<dbReference type="GO" id="GO:0005886">
    <property type="term" value="C:plasma membrane"/>
    <property type="evidence" value="ECO:0007669"/>
    <property type="project" value="TreeGrafter"/>
</dbReference>
<evidence type="ECO:0000313" key="16">
    <source>
        <dbReference type="EMBL" id="KAF6040556.1"/>
    </source>
</evidence>
<evidence type="ECO:0000256" key="8">
    <source>
        <dbReference type="ARBA" id="ARBA00023136"/>
    </source>
</evidence>
<proteinExistence type="inferred from homology"/>
<evidence type="ECO:0000256" key="2">
    <source>
        <dbReference type="ARBA" id="ARBA00022448"/>
    </source>
</evidence>
<dbReference type="Gene3D" id="2.10.70.10">
    <property type="entry name" value="Complement Module, domain 1"/>
    <property type="match status" value="1"/>
</dbReference>
<dbReference type="EMBL" id="VXIV02000131">
    <property type="protein sequence ID" value="KAF6040556.1"/>
    <property type="molecule type" value="Genomic_DNA"/>
</dbReference>
<feature type="domain" description="Sushi" evidence="15">
    <location>
        <begin position="162"/>
        <end position="230"/>
    </location>
</feature>